<dbReference type="PANTHER" id="PTHR10745:SF8">
    <property type="entry name" value="DNA POLYMERASE SUBUNIT GAMMA-2, MITOCHONDRIAL"/>
    <property type="match status" value="1"/>
</dbReference>
<dbReference type="RefSeq" id="WP_135074400.1">
    <property type="nucleotide sequence ID" value="NZ_CP038267.1"/>
</dbReference>
<keyword evidence="7 8" id="KW-0030">Aminoacyl-tRNA synthetase</keyword>
<dbReference type="EC" id="6.1.1.14" evidence="8"/>
<comment type="subcellular location">
    <subcellularLocation>
        <location evidence="8">Cytoplasm</location>
    </subcellularLocation>
</comment>
<name>A0A4V1BDM2_9ACTN</name>
<dbReference type="GO" id="GO:0004820">
    <property type="term" value="F:glycine-tRNA ligase activity"/>
    <property type="evidence" value="ECO:0007669"/>
    <property type="project" value="UniProtKB-UniRule"/>
</dbReference>
<feature type="binding site" evidence="8">
    <location>
        <begin position="214"/>
        <end position="219"/>
    </location>
    <ligand>
        <name>ATP</name>
        <dbReference type="ChEBI" id="CHEBI:30616"/>
    </ligand>
</feature>
<dbReference type="OrthoDB" id="9760853at2"/>
<evidence type="ECO:0000313" key="10">
    <source>
        <dbReference type="EMBL" id="QBR91612.1"/>
    </source>
</evidence>
<dbReference type="PROSITE" id="PS50862">
    <property type="entry name" value="AA_TRNA_LIGASE_II"/>
    <property type="match status" value="1"/>
</dbReference>
<gene>
    <name evidence="8" type="primary">glyQS</name>
    <name evidence="10" type="ORF">EXE57_04530</name>
</gene>
<dbReference type="Gene3D" id="3.40.50.800">
    <property type="entry name" value="Anticodon-binding domain"/>
    <property type="match status" value="1"/>
</dbReference>
<dbReference type="PRINTS" id="PR01043">
    <property type="entry name" value="TRNASYNTHGLY"/>
</dbReference>
<keyword evidence="4 8" id="KW-0547">Nucleotide-binding</keyword>
<dbReference type="Proteomes" id="UP000294894">
    <property type="component" value="Chromosome"/>
</dbReference>
<evidence type="ECO:0000256" key="8">
    <source>
        <dbReference type="HAMAP-Rule" id="MF_00253"/>
    </source>
</evidence>
<feature type="binding site" evidence="8">
    <location>
        <position position="102"/>
    </location>
    <ligand>
        <name>substrate</name>
    </ligand>
</feature>
<feature type="binding site" evidence="8">
    <location>
        <begin position="219"/>
        <end position="223"/>
    </location>
    <ligand>
        <name>substrate</name>
    </ligand>
</feature>
<dbReference type="HAMAP" id="MF_00253_B">
    <property type="entry name" value="Gly_tRNA_synth_B"/>
    <property type="match status" value="1"/>
</dbReference>
<evidence type="ECO:0000256" key="4">
    <source>
        <dbReference type="ARBA" id="ARBA00022741"/>
    </source>
</evidence>
<evidence type="ECO:0000256" key="7">
    <source>
        <dbReference type="ARBA" id="ARBA00023146"/>
    </source>
</evidence>
<dbReference type="InterPro" id="IPR045864">
    <property type="entry name" value="aa-tRNA-synth_II/BPL/LPL"/>
</dbReference>
<keyword evidence="11" id="KW-1185">Reference proteome</keyword>
<keyword evidence="5 8" id="KW-0067">ATP-binding</keyword>
<evidence type="ECO:0000259" key="9">
    <source>
        <dbReference type="PROSITE" id="PS50862"/>
    </source>
</evidence>
<dbReference type="SUPFAM" id="SSF55681">
    <property type="entry name" value="Class II aaRS and biotin synthetases"/>
    <property type="match status" value="1"/>
</dbReference>
<dbReference type="AlphaFoldDB" id="A0A4V1BDM2"/>
<dbReference type="InterPro" id="IPR002314">
    <property type="entry name" value="aa-tRNA-synt_IIb"/>
</dbReference>
<dbReference type="CDD" id="cd00858">
    <property type="entry name" value="GlyRS_anticodon"/>
    <property type="match status" value="1"/>
</dbReference>
<reference evidence="10 11" key="1">
    <citation type="submission" date="2019-03" db="EMBL/GenBank/DDBJ databases">
        <title>Three New Species of Nocardioides, Nocardioides euryhalodurans sp. nov., Nocardioides seonyuensis sp. nov. and Nocardioides eburneoflavus sp. nov., Iolated from Soil.</title>
        <authorList>
            <person name="Roh S.G."/>
            <person name="Lee C."/>
            <person name="Kim M.-K."/>
            <person name="Kim S.B."/>
        </authorList>
    </citation>
    <scope>NUCLEOTIDE SEQUENCE [LARGE SCALE GENOMIC DNA]</scope>
    <source>
        <strain evidence="10 11">MMS17-SY117</strain>
    </source>
</reference>
<dbReference type="InterPro" id="IPR022961">
    <property type="entry name" value="Gly_tRNA_ligase_bac"/>
</dbReference>
<comment type="subunit">
    <text evidence="8">Homodimer.</text>
</comment>
<dbReference type="InterPro" id="IPR036621">
    <property type="entry name" value="Anticodon-bd_dom_sf"/>
</dbReference>
<dbReference type="GO" id="GO:1990742">
    <property type="term" value="C:microvesicle"/>
    <property type="evidence" value="ECO:0007669"/>
    <property type="project" value="UniProtKB-ARBA"/>
</dbReference>
<dbReference type="InterPro" id="IPR033731">
    <property type="entry name" value="GlyRS-like_core"/>
</dbReference>
<dbReference type="FunFam" id="3.40.50.800:FF:000002">
    <property type="entry name" value="Glycine--tRNA ligase"/>
    <property type="match status" value="1"/>
</dbReference>
<feature type="domain" description="Aminoacyl-transfer RNA synthetases class-II family profile" evidence="9">
    <location>
        <begin position="10"/>
        <end position="374"/>
    </location>
</feature>
<comment type="catalytic activity">
    <reaction evidence="8">
        <text>tRNA(Gly) + glycine + ATP = glycyl-tRNA(Gly) + AMP + diphosphate</text>
        <dbReference type="Rhea" id="RHEA:16013"/>
        <dbReference type="Rhea" id="RHEA-COMP:9664"/>
        <dbReference type="Rhea" id="RHEA-COMP:9683"/>
        <dbReference type="ChEBI" id="CHEBI:30616"/>
        <dbReference type="ChEBI" id="CHEBI:33019"/>
        <dbReference type="ChEBI" id="CHEBI:57305"/>
        <dbReference type="ChEBI" id="CHEBI:78442"/>
        <dbReference type="ChEBI" id="CHEBI:78522"/>
        <dbReference type="ChEBI" id="CHEBI:456215"/>
        <dbReference type="EC" id="6.1.1.14"/>
    </reaction>
</comment>
<evidence type="ECO:0000313" key="11">
    <source>
        <dbReference type="Proteomes" id="UP000294894"/>
    </source>
</evidence>
<keyword evidence="2 8" id="KW-0963">Cytoplasm</keyword>
<evidence type="ECO:0000256" key="1">
    <source>
        <dbReference type="ARBA" id="ARBA00008226"/>
    </source>
</evidence>
<dbReference type="GO" id="GO:0004081">
    <property type="term" value="F:bis(5'-nucleosyl)-tetraphosphatase (asymmetrical) activity"/>
    <property type="evidence" value="ECO:0007669"/>
    <property type="project" value="UniProtKB-ARBA"/>
</dbReference>
<sequence>MAKPPATTLDHVVSLCKRRGFVYPCGEIYGGTRSAWDYGPLGVELKENIKRQWWKAMVTAREDVVGLDSSVILPTRTWEASGHLSTFSDPLTECQSCHKRFREDHLQEEYAGRKSLKGDPVDPDSVDINESVPCPNCGTRGAWTPPRAFNMMLKTYLGVIEDESGLHYLRPETAQGIFLNFANVVTSSRKKPPFGIAQMGKSFRNEITPGNFIFRTREFEQMEMEYFVKPGEDEELHQYWIDTRTAWYTGLGIDPANLRHYEHPAEKLSHYSKRTVDIEYRFGFSGRDFEELEGIANRTDFDLTQHSTFSGHDLSYFDQAANERYVPYVIEPAAGLTRSLMAFLIDAYTEDEAPNTKGGVDKRTVLRLDPRLAPVKVAVLPLSRNADLSPKARDLAAELRQNWNVEFDDSGAIGRRYRRQDEIGTPYCVTVDFETLDDHAVTVRERDTMQQERVGLDSITSWFAQRFVGC</sequence>
<feature type="binding site" evidence="8">
    <location>
        <begin position="331"/>
        <end position="335"/>
    </location>
    <ligand>
        <name>substrate</name>
    </ligand>
</feature>
<dbReference type="SUPFAM" id="SSF52954">
    <property type="entry name" value="Class II aaRS ABD-related"/>
    <property type="match status" value="1"/>
</dbReference>
<dbReference type="GO" id="GO:0046983">
    <property type="term" value="F:protein dimerization activity"/>
    <property type="evidence" value="ECO:0007669"/>
    <property type="project" value="UniProtKB-ARBA"/>
</dbReference>
<dbReference type="GO" id="GO:0015966">
    <property type="term" value="P:diadenosine tetraphosphate biosynthetic process"/>
    <property type="evidence" value="ECO:0007669"/>
    <property type="project" value="UniProtKB-ARBA"/>
</dbReference>
<dbReference type="EMBL" id="CP038267">
    <property type="protein sequence ID" value="QBR91612.1"/>
    <property type="molecule type" value="Genomic_DNA"/>
</dbReference>
<dbReference type="InterPro" id="IPR004154">
    <property type="entry name" value="Anticodon-bd"/>
</dbReference>
<keyword evidence="3 8" id="KW-0436">Ligase</keyword>
<evidence type="ECO:0000256" key="5">
    <source>
        <dbReference type="ARBA" id="ARBA00022840"/>
    </source>
</evidence>
<dbReference type="Pfam" id="PF00587">
    <property type="entry name" value="tRNA-synt_2b"/>
    <property type="match status" value="1"/>
</dbReference>
<protein>
    <recommendedName>
        <fullName evidence="8">Glycine--tRNA ligase</fullName>
        <ecNumber evidence="8">6.1.1.14</ecNumber>
    </recommendedName>
    <alternativeName>
        <fullName evidence="8">Glycyl-tRNA synthetase</fullName>
        <shortName evidence="8">GlyRS</shortName>
    </alternativeName>
</protein>
<dbReference type="InterPro" id="IPR006195">
    <property type="entry name" value="aa-tRNA-synth_II"/>
</dbReference>
<evidence type="ECO:0000256" key="3">
    <source>
        <dbReference type="ARBA" id="ARBA00022598"/>
    </source>
</evidence>
<dbReference type="PANTHER" id="PTHR10745">
    <property type="entry name" value="GLYCYL-TRNA SYNTHETASE/DNA POLYMERASE SUBUNIT GAMMA-2"/>
    <property type="match status" value="1"/>
</dbReference>
<dbReference type="KEGG" id="noy:EXE57_04530"/>
<dbReference type="CDD" id="cd00774">
    <property type="entry name" value="GlyRS-like_core"/>
    <property type="match status" value="1"/>
</dbReference>
<evidence type="ECO:0000256" key="2">
    <source>
        <dbReference type="ARBA" id="ARBA00022490"/>
    </source>
</evidence>
<dbReference type="GO" id="GO:0070062">
    <property type="term" value="C:extracellular exosome"/>
    <property type="evidence" value="ECO:0007669"/>
    <property type="project" value="UniProtKB-ARBA"/>
</dbReference>
<dbReference type="InterPro" id="IPR002315">
    <property type="entry name" value="tRNA-synt_gly"/>
</dbReference>
<evidence type="ECO:0000256" key="6">
    <source>
        <dbReference type="ARBA" id="ARBA00022917"/>
    </source>
</evidence>
<dbReference type="GO" id="GO:0006426">
    <property type="term" value="P:glycyl-tRNA aminoacylation"/>
    <property type="evidence" value="ECO:0007669"/>
    <property type="project" value="UniProtKB-UniRule"/>
</dbReference>
<feature type="binding site" evidence="8">
    <location>
        <begin position="291"/>
        <end position="292"/>
    </location>
    <ligand>
        <name>ATP</name>
        <dbReference type="ChEBI" id="CHEBI:30616"/>
    </ligand>
</feature>
<organism evidence="10 11">
    <name type="scientific">Nocardioides euryhalodurans</name>
    <dbReference type="NCBI Taxonomy" id="2518370"/>
    <lineage>
        <taxon>Bacteria</taxon>
        <taxon>Bacillati</taxon>
        <taxon>Actinomycetota</taxon>
        <taxon>Actinomycetes</taxon>
        <taxon>Propionibacteriales</taxon>
        <taxon>Nocardioidaceae</taxon>
        <taxon>Nocardioides</taxon>
    </lineage>
</organism>
<dbReference type="GO" id="GO:0005524">
    <property type="term" value="F:ATP binding"/>
    <property type="evidence" value="ECO:0007669"/>
    <property type="project" value="UniProtKB-UniRule"/>
</dbReference>
<accession>A0A4V1BDM2</accession>
<feature type="binding site" evidence="8">
    <location>
        <begin position="335"/>
        <end position="338"/>
    </location>
    <ligand>
        <name>ATP</name>
        <dbReference type="ChEBI" id="CHEBI:30616"/>
    </ligand>
</feature>
<proteinExistence type="inferred from homology"/>
<dbReference type="Pfam" id="PF03129">
    <property type="entry name" value="HGTP_anticodon"/>
    <property type="match status" value="1"/>
</dbReference>
<dbReference type="Gene3D" id="3.30.930.10">
    <property type="entry name" value="Bira Bifunctional Protein, Domain 2"/>
    <property type="match status" value="1"/>
</dbReference>
<dbReference type="NCBIfam" id="NF003211">
    <property type="entry name" value="PRK04173.1"/>
    <property type="match status" value="1"/>
</dbReference>
<dbReference type="GO" id="GO:0005829">
    <property type="term" value="C:cytosol"/>
    <property type="evidence" value="ECO:0007669"/>
    <property type="project" value="UniProtKB-ARBA"/>
</dbReference>
<dbReference type="InterPro" id="IPR027031">
    <property type="entry name" value="Gly-tRNA_synthase/POLG2"/>
</dbReference>
<comment type="similarity">
    <text evidence="1 8">Belongs to the class-II aminoacyl-tRNA synthetase family.</text>
</comment>
<dbReference type="NCBIfam" id="TIGR00389">
    <property type="entry name" value="glyS_dimeric"/>
    <property type="match status" value="1"/>
</dbReference>
<feature type="binding site" evidence="8">
    <location>
        <begin position="204"/>
        <end position="206"/>
    </location>
    <ligand>
        <name>ATP</name>
        <dbReference type="ChEBI" id="CHEBI:30616"/>
    </ligand>
</feature>
<comment type="function">
    <text evidence="8">Catalyzes the attachment of glycine to tRNA(Gly).</text>
</comment>
<feature type="binding site" evidence="8">
    <location>
        <position position="172"/>
    </location>
    <ligand>
        <name>substrate</name>
    </ligand>
</feature>
<keyword evidence="6 8" id="KW-0648">Protein biosynthesis</keyword>